<dbReference type="RefSeq" id="WP_310825076.1">
    <property type="nucleotide sequence ID" value="NZ_JAQGEC010000003.1"/>
</dbReference>
<sequence>MTPIAIYGFCFTKEIPFEGGVLTPRFTSAHELKTNNCDTTKYVLTGFFTPSPSIYSDITQTIFDLAAVLSFIEQKNVILGGSLEEDETPFNFRENLPLELTPRRNKGPGKIIIEDYFSSHSRNEFIQMAMRKLNENVHAVQNPFRTAFFKSMFSFREKMDYADVKYFLNFSALESLCRYIQDDKRPSKTPQIITTTLQNYGFNVSKENDPTPQRNIMHYCKLRNSLFHNGEYIAYAKDSICSNIIKLSDYSSNLNLLLPLLLIKHIGFDDGLINWDSWYDHNPFISLRPHGNNINLQM</sequence>
<proteinExistence type="predicted"/>
<name>A0AAE4DKI0_9ENTR</name>
<comment type="caution">
    <text evidence="1">The sequence shown here is derived from an EMBL/GenBank/DDBJ whole genome shotgun (WGS) entry which is preliminary data.</text>
</comment>
<dbReference type="AlphaFoldDB" id="A0AAE4DKI0"/>
<organism evidence="1 2">
    <name type="scientific">Pseudenterobacter timonensis</name>
    <dbReference type="NCBI Taxonomy" id="1755099"/>
    <lineage>
        <taxon>Bacteria</taxon>
        <taxon>Pseudomonadati</taxon>
        <taxon>Pseudomonadota</taxon>
        <taxon>Gammaproteobacteria</taxon>
        <taxon>Enterobacterales</taxon>
        <taxon>Enterobacteriaceae</taxon>
        <taxon>Pseudenterobacter</taxon>
    </lineage>
</organism>
<protein>
    <submittedName>
        <fullName evidence="1">Uncharacterized protein</fullName>
    </submittedName>
</protein>
<reference evidence="1" key="1">
    <citation type="submission" date="2022-12" db="EMBL/GenBank/DDBJ databases">
        <title>NDM-1 containing novel ST 2018 Pseudenterobacter timonensis.</title>
        <authorList>
            <person name="Halder G."/>
            <person name="Mandal S."/>
            <person name="Dutta S."/>
        </authorList>
    </citation>
    <scope>NUCLEOTIDE SEQUENCE</scope>
    <source>
        <strain evidence="1">CNCI147</strain>
    </source>
</reference>
<dbReference type="Proteomes" id="UP001248822">
    <property type="component" value="Unassembled WGS sequence"/>
</dbReference>
<dbReference type="EMBL" id="JAQGEC010000003">
    <property type="protein sequence ID" value="MDR9889528.1"/>
    <property type="molecule type" value="Genomic_DNA"/>
</dbReference>
<gene>
    <name evidence="1" type="ORF">O7047_04660</name>
</gene>
<accession>A0AAE4DKI0</accession>
<evidence type="ECO:0000313" key="1">
    <source>
        <dbReference type="EMBL" id="MDR9889528.1"/>
    </source>
</evidence>
<evidence type="ECO:0000313" key="2">
    <source>
        <dbReference type="Proteomes" id="UP001248822"/>
    </source>
</evidence>